<dbReference type="PANTHER" id="PTHR13237">
    <property type="entry name" value="SOMETHING ABOUT SILENCING PROTEIN 10-RELATED"/>
    <property type="match status" value="1"/>
</dbReference>
<evidence type="ECO:0000313" key="7">
    <source>
        <dbReference type="Proteomes" id="UP000467700"/>
    </source>
</evidence>
<feature type="compositionally biased region" description="Basic residues" evidence="4">
    <location>
        <begin position="375"/>
        <end position="385"/>
    </location>
</feature>
<feature type="compositionally biased region" description="Low complexity" evidence="4">
    <location>
        <begin position="454"/>
        <end position="468"/>
    </location>
</feature>
<feature type="region of interest" description="Disordered" evidence="4">
    <location>
        <begin position="437"/>
        <end position="606"/>
    </location>
</feature>
<evidence type="ECO:0000256" key="2">
    <source>
        <dbReference type="ARBA" id="ARBA00010979"/>
    </source>
</evidence>
<feature type="region of interest" description="Disordered" evidence="4">
    <location>
        <begin position="369"/>
        <end position="388"/>
    </location>
</feature>
<feature type="compositionally biased region" description="Basic and acidic residues" evidence="4">
    <location>
        <begin position="108"/>
        <end position="119"/>
    </location>
</feature>
<feature type="compositionally biased region" description="Basic and acidic residues" evidence="4">
    <location>
        <begin position="42"/>
        <end position="51"/>
    </location>
</feature>
<accession>A0A8S0VQW2</accession>
<reference evidence="6 7" key="1">
    <citation type="submission" date="2020-01" db="EMBL/GenBank/DDBJ databases">
        <authorList>
            <person name="Gupta K D."/>
        </authorList>
    </citation>
    <scope>NUCLEOTIDE SEQUENCE [LARGE SCALE GENOMIC DNA]</scope>
</reference>
<name>A0A8S0VQW2_CYCAE</name>
<feature type="compositionally biased region" description="Basic residues" evidence="4">
    <location>
        <begin position="440"/>
        <end position="449"/>
    </location>
</feature>
<sequence>MVRKRTSKGKEQKRKPKPLRKSDGQLTRWNTAEDIPMDEEDQFHASRDKILLEGVGPGGYSDDGDEDEVFALKGMDDESEDEEEVYGYGEHEEDEEAKNKTKKSKKAQKSEGKGKKSSDDEQESEEEESWGKGRGSYYSSNADQLESDDEEGNELEEKEATRLQAKMREEMEDEDFGLNDSVEIEGNPDSDDIFDPTPSIISSLPSDKKSLLRHLERTDPLPLALARDWDETARTLQKTRERIAMSEAHKRDALSLGMIHLHYQALLSYSTMLAFYLHMRSSPKYSQRPALLQSHPILQRLLTLKQSIQTLEELDFEISDDDEDEDENMDTAMGDILADGESVWNINAEDSLEPNELDELLNDAQRSVEAEPAKLHKPPNKKRKVAKDEVKTTTKLVFDLVEPEFVSSKPASRRDVVSDTLDAYGDAVTLSTVDSADKNARKKSLRFHTSKIESASARRQGARNQAAGGDDDIPYRERKKEKESRLVKEAAIRAKNEIGEALNDDEPEPHAGEKRSRDEDEEAESPDEYYELVKKRSKEKRAKKKAEYDEVHGISRVPLEEDGSGPRSVTRAILSNKGLTPHRPKSVRNPRVKKRQKFEKAKRKLSSQKAVYKGGLSETGGRYDGERSGISRVVKSVRLG</sequence>
<dbReference type="EMBL" id="CACVBS010000033">
    <property type="protein sequence ID" value="CAA7261365.1"/>
    <property type="molecule type" value="Genomic_DNA"/>
</dbReference>
<protein>
    <recommendedName>
        <fullName evidence="5">Sas10 C-terminal domain-containing protein</fullName>
    </recommendedName>
</protein>
<dbReference type="GO" id="GO:0000462">
    <property type="term" value="P:maturation of SSU-rRNA from tricistronic rRNA transcript (SSU-rRNA, 5.8S rRNA, LSU-rRNA)"/>
    <property type="evidence" value="ECO:0007669"/>
    <property type="project" value="TreeGrafter"/>
</dbReference>
<feature type="compositionally biased region" description="Acidic residues" evidence="4">
    <location>
        <begin position="77"/>
        <end position="96"/>
    </location>
</feature>
<comment type="subcellular location">
    <subcellularLocation>
        <location evidence="1">Nucleus</location>
    </subcellularLocation>
</comment>
<feature type="compositionally biased region" description="Acidic residues" evidence="4">
    <location>
        <begin position="170"/>
        <end position="194"/>
    </location>
</feature>
<feature type="compositionally biased region" description="Basic residues" evidence="4">
    <location>
        <begin position="1"/>
        <end position="19"/>
    </location>
</feature>
<dbReference type="Pfam" id="PF09368">
    <property type="entry name" value="Sas10"/>
    <property type="match status" value="1"/>
</dbReference>
<dbReference type="PANTHER" id="PTHR13237:SF8">
    <property type="entry name" value="SOMETHING ABOUT SILENCING PROTEIN 10"/>
    <property type="match status" value="1"/>
</dbReference>
<feature type="compositionally biased region" description="Acidic residues" evidence="4">
    <location>
        <begin position="519"/>
        <end position="530"/>
    </location>
</feature>
<evidence type="ECO:0000256" key="3">
    <source>
        <dbReference type="ARBA" id="ARBA00023242"/>
    </source>
</evidence>
<feature type="compositionally biased region" description="Basic residues" evidence="4">
    <location>
        <begin position="535"/>
        <end position="544"/>
    </location>
</feature>
<dbReference type="OrthoDB" id="1924577at2759"/>
<keyword evidence="3" id="KW-0539">Nucleus</keyword>
<dbReference type="Proteomes" id="UP000467700">
    <property type="component" value="Unassembled WGS sequence"/>
</dbReference>
<comment type="similarity">
    <text evidence="2">Belongs to the SAS10 family.</text>
</comment>
<dbReference type="GO" id="GO:0032040">
    <property type="term" value="C:small-subunit processome"/>
    <property type="evidence" value="ECO:0007669"/>
    <property type="project" value="TreeGrafter"/>
</dbReference>
<dbReference type="InterPro" id="IPR018972">
    <property type="entry name" value="Sas10_C_dom"/>
</dbReference>
<feature type="compositionally biased region" description="Acidic residues" evidence="4">
    <location>
        <begin position="145"/>
        <end position="157"/>
    </location>
</feature>
<evidence type="ECO:0000259" key="5">
    <source>
        <dbReference type="Pfam" id="PF09368"/>
    </source>
</evidence>
<comment type="caution">
    <text evidence="6">The sequence shown here is derived from an EMBL/GenBank/DDBJ whole genome shotgun (WGS) entry which is preliminary data.</text>
</comment>
<evidence type="ECO:0000256" key="4">
    <source>
        <dbReference type="SAM" id="MobiDB-lite"/>
    </source>
</evidence>
<gene>
    <name evidence="6" type="ORF">AAE3_LOCUS3789</name>
</gene>
<dbReference type="AlphaFoldDB" id="A0A8S0VQW2"/>
<keyword evidence="7" id="KW-1185">Reference proteome</keyword>
<proteinExistence type="inferred from homology"/>
<evidence type="ECO:0000256" key="1">
    <source>
        <dbReference type="ARBA" id="ARBA00004123"/>
    </source>
</evidence>
<feature type="compositionally biased region" description="Basic and acidic residues" evidence="4">
    <location>
        <begin position="508"/>
        <end position="518"/>
    </location>
</feature>
<feature type="region of interest" description="Disordered" evidence="4">
    <location>
        <begin position="1"/>
        <end position="200"/>
    </location>
</feature>
<organism evidence="6 7">
    <name type="scientific">Cyclocybe aegerita</name>
    <name type="common">Black poplar mushroom</name>
    <name type="synonym">Agrocybe aegerita</name>
    <dbReference type="NCBI Taxonomy" id="1973307"/>
    <lineage>
        <taxon>Eukaryota</taxon>
        <taxon>Fungi</taxon>
        <taxon>Dikarya</taxon>
        <taxon>Basidiomycota</taxon>
        <taxon>Agaricomycotina</taxon>
        <taxon>Agaricomycetes</taxon>
        <taxon>Agaricomycetidae</taxon>
        <taxon>Agaricales</taxon>
        <taxon>Agaricineae</taxon>
        <taxon>Bolbitiaceae</taxon>
        <taxon>Cyclocybe</taxon>
    </lineage>
</organism>
<feature type="compositionally biased region" description="Basic and acidic residues" evidence="4">
    <location>
        <begin position="473"/>
        <end position="498"/>
    </location>
</feature>
<feature type="domain" description="Sas10 C-terminal" evidence="5">
    <location>
        <begin position="565"/>
        <end position="639"/>
    </location>
</feature>
<evidence type="ECO:0000313" key="6">
    <source>
        <dbReference type="EMBL" id="CAA7261365.1"/>
    </source>
</evidence>
<feature type="compositionally biased region" description="Basic residues" evidence="4">
    <location>
        <begin position="580"/>
        <end position="606"/>
    </location>
</feature>
<feature type="compositionally biased region" description="Basic and acidic residues" evidence="4">
    <location>
        <begin position="158"/>
        <end position="169"/>
    </location>
</feature>